<name>A0ABY6N2P9_9ALTE</name>
<proteinExistence type="predicted"/>
<sequence length="47" mass="5160">MMSVLYWPKRIKAAGELRTQFHHVIDVAPTILEAAGIPEPTTVNGVT</sequence>
<keyword evidence="2" id="KW-1185">Reference proteome</keyword>
<protein>
    <submittedName>
        <fullName evidence="1">Uncharacterized protein</fullName>
    </submittedName>
</protein>
<evidence type="ECO:0000313" key="1">
    <source>
        <dbReference type="EMBL" id="UZE96363.1"/>
    </source>
</evidence>
<reference evidence="1" key="1">
    <citation type="submission" date="2022-06" db="EMBL/GenBank/DDBJ databases">
        <title>Alkalimarinus sp. nov., isolated from gut of a Alitta virens.</title>
        <authorList>
            <person name="Yang A.I."/>
            <person name="Shin N.-R."/>
        </authorList>
    </citation>
    <scope>NUCLEOTIDE SEQUENCE</scope>
    <source>
        <strain evidence="1">A2M4</strain>
    </source>
</reference>
<organism evidence="1 2">
    <name type="scientific">Alkalimarinus alittae</name>
    <dbReference type="NCBI Taxonomy" id="2961619"/>
    <lineage>
        <taxon>Bacteria</taxon>
        <taxon>Pseudomonadati</taxon>
        <taxon>Pseudomonadota</taxon>
        <taxon>Gammaproteobacteria</taxon>
        <taxon>Alteromonadales</taxon>
        <taxon>Alteromonadaceae</taxon>
        <taxon>Alkalimarinus</taxon>
    </lineage>
</organism>
<gene>
    <name evidence="1" type="ORF">NKI27_01050</name>
</gene>
<dbReference type="InterPro" id="IPR017850">
    <property type="entry name" value="Alkaline_phosphatase_core_sf"/>
</dbReference>
<dbReference type="SUPFAM" id="SSF53649">
    <property type="entry name" value="Alkaline phosphatase-like"/>
    <property type="match status" value="1"/>
</dbReference>
<dbReference type="RefSeq" id="WP_265047848.1">
    <property type="nucleotide sequence ID" value="NZ_CP100390.1"/>
</dbReference>
<dbReference type="Proteomes" id="UP001163739">
    <property type="component" value="Chromosome"/>
</dbReference>
<accession>A0ABY6N2P9</accession>
<dbReference type="EMBL" id="CP100390">
    <property type="protein sequence ID" value="UZE96363.1"/>
    <property type="molecule type" value="Genomic_DNA"/>
</dbReference>
<dbReference type="Gene3D" id="3.40.720.10">
    <property type="entry name" value="Alkaline Phosphatase, subunit A"/>
    <property type="match status" value="1"/>
</dbReference>
<evidence type="ECO:0000313" key="2">
    <source>
        <dbReference type="Proteomes" id="UP001163739"/>
    </source>
</evidence>